<feature type="transmembrane region" description="Helical" evidence="9">
    <location>
        <begin position="129"/>
        <end position="151"/>
    </location>
</feature>
<keyword evidence="3" id="KW-0813">Transport</keyword>
<feature type="transmembrane region" description="Helical" evidence="9">
    <location>
        <begin position="240"/>
        <end position="258"/>
    </location>
</feature>
<keyword evidence="8 9" id="KW-0472">Membrane</keyword>
<evidence type="ECO:0000256" key="5">
    <source>
        <dbReference type="ARBA" id="ARBA00022692"/>
    </source>
</evidence>
<keyword evidence="5 9" id="KW-0812">Transmembrane</keyword>
<dbReference type="GO" id="GO:0005886">
    <property type="term" value="C:plasma membrane"/>
    <property type="evidence" value="ECO:0007669"/>
    <property type="project" value="UniProtKB-SubCell"/>
</dbReference>
<keyword evidence="6 9" id="KW-1133">Transmembrane helix</keyword>
<dbReference type="GO" id="GO:0030001">
    <property type="term" value="P:metal ion transport"/>
    <property type="evidence" value="ECO:0007669"/>
    <property type="project" value="UniProtKB-ARBA"/>
</dbReference>
<evidence type="ECO:0000256" key="9">
    <source>
        <dbReference type="SAM" id="Phobius"/>
    </source>
</evidence>
<organism evidence="10 11">
    <name type="scientific">Jannaschia seosinensis</name>
    <dbReference type="NCBI Taxonomy" id="313367"/>
    <lineage>
        <taxon>Bacteria</taxon>
        <taxon>Pseudomonadati</taxon>
        <taxon>Pseudomonadota</taxon>
        <taxon>Alphaproteobacteria</taxon>
        <taxon>Rhodobacterales</taxon>
        <taxon>Roseobacteraceae</taxon>
        <taxon>Jannaschia</taxon>
    </lineage>
</organism>
<dbReference type="AlphaFoldDB" id="A0A0M7BCH7"/>
<feature type="transmembrane region" description="Helical" evidence="9">
    <location>
        <begin position="476"/>
        <end position="496"/>
    </location>
</feature>
<dbReference type="Pfam" id="PF02386">
    <property type="entry name" value="TrkH"/>
    <property type="match status" value="1"/>
</dbReference>
<evidence type="ECO:0000256" key="3">
    <source>
        <dbReference type="ARBA" id="ARBA00022448"/>
    </source>
</evidence>
<reference evidence="10 11" key="1">
    <citation type="submission" date="2015-09" db="EMBL/GenBank/DDBJ databases">
        <authorList>
            <person name="Jackson K.R."/>
            <person name="Lunt B.L."/>
            <person name="Fisher J.N.B."/>
            <person name="Gardner A.V."/>
            <person name="Bailey M.E."/>
            <person name="Deus L.M."/>
            <person name="Earl A.S."/>
            <person name="Gibby P.D."/>
            <person name="Hartmann K.A."/>
            <person name="Liu J.E."/>
            <person name="Manci A.M."/>
            <person name="Nielsen D.A."/>
            <person name="Solomon M.B."/>
            <person name="Breakwell D.P."/>
            <person name="Burnett S.H."/>
            <person name="Grose J.H."/>
        </authorList>
    </citation>
    <scope>NUCLEOTIDE SEQUENCE [LARGE SCALE GENOMIC DNA]</scope>
    <source>
        <strain evidence="10 11">CECT 7799</strain>
    </source>
</reference>
<feature type="transmembrane region" description="Helical" evidence="9">
    <location>
        <begin position="41"/>
        <end position="60"/>
    </location>
</feature>
<feature type="transmembrane region" description="Helical" evidence="9">
    <location>
        <begin position="279"/>
        <end position="299"/>
    </location>
</feature>
<feature type="transmembrane region" description="Helical" evidence="9">
    <location>
        <begin position="352"/>
        <end position="374"/>
    </location>
</feature>
<feature type="transmembrane region" description="Helical" evidence="9">
    <location>
        <begin position="415"/>
        <end position="440"/>
    </location>
</feature>
<evidence type="ECO:0000313" key="10">
    <source>
        <dbReference type="EMBL" id="CUH40440.1"/>
    </source>
</evidence>
<gene>
    <name evidence="10" type="primary">trkG</name>
    <name evidence="10" type="ORF">JSE7799_03172</name>
</gene>
<dbReference type="Proteomes" id="UP000049455">
    <property type="component" value="Unassembled WGS sequence"/>
</dbReference>
<dbReference type="InterPro" id="IPR003445">
    <property type="entry name" value="Cat_transpt"/>
</dbReference>
<proteinExistence type="inferred from homology"/>
<feature type="transmembrane region" description="Helical" evidence="9">
    <location>
        <begin position="72"/>
        <end position="91"/>
    </location>
</feature>
<keyword evidence="7" id="KW-0406">Ion transport</keyword>
<comment type="similarity">
    <text evidence="2">Belongs to the TrkH potassium transport family.</text>
</comment>
<feature type="transmembrane region" description="Helical" evidence="9">
    <location>
        <begin position="184"/>
        <end position="206"/>
    </location>
</feature>
<evidence type="ECO:0000256" key="1">
    <source>
        <dbReference type="ARBA" id="ARBA00004651"/>
    </source>
</evidence>
<dbReference type="STRING" id="313367.JSE7799_03172"/>
<protein>
    <submittedName>
        <fullName evidence="10">Trk system potassium uptake protein TrkG</fullName>
    </submittedName>
</protein>
<name>A0A0M7BCH7_9RHOB</name>
<dbReference type="PANTHER" id="PTHR32024">
    <property type="entry name" value="TRK SYSTEM POTASSIUM UPTAKE PROTEIN TRKG-RELATED"/>
    <property type="match status" value="1"/>
</dbReference>
<dbReference type="EMBL" id="CYPR01000207">
    <property type="protein sequence ID" value="CUH40440.1"/>
    <property type="molecule type" value="Genomic_DNA"/>
</dbReference>
<sequence>MTRMLARVPLIVALAGILSATMYIPAFHASALDFHVTARAFFYAGTIFLALTAAIGLATARYETDNPTRSNLLALLGVFTLLPVIAAVPLGEIVRDASFLDLYVEMVAAMTTTGGSLFDPRLLPDSVHLWRAMVAWQGGLLIWIAAAAILAPLRLGGFEVSGDVGPQGDGPPGRSEVTTPQARVARAATLLVPIYFGLTLALWMMLVGAGQPATTAVIHAMSTLSTSGITNDTDFVEAGAGVPGEILIALFLVFALSRRTFSPEIGRERFRLLAQDRELWVAGMIIGSVTVFLFVRHWIGAFDEDRLTDTRAALGALWGSAFTVLSFLTTTGFESTYWDDAQNWSGFTTPSVLLLGLAVFGGGVATTAGGAKLLRIYALYTHGRREMAILVHPSSVANKRRGGVRFPRGGINAAWVFFMLFATSLAVATLALALAGLGFAEALTLAVASLTTTGPLADIAIGGRAAVYVVPDAAKLVAAAVMVVGRLESLALIALLNPDFWRD</sequence>
<evidence type="ECO:0000256" key="2">
    <source>
        <dbReference type="ARBA" id="ARBA00009137"/>
    </source>
</evidence>
<dbReference type="PANTHER" id="PTHR32024:SF2">
    <property type="entry name" value="TRK SYSTEM POTASSIUM UPTAKE PROTEIN TRKG-RELATED"/>
    <property type="match status" value="1"/>
</dbReference>
<dbReference type="RefSeq" id="WP_245624915.1">
    <property type="nucleotide sequence ID" value="NZ_CYPR01000207.1"/>
</dbReference>
<keyword evidence="4" id="KW-1003">Cell membrane</keyword>
<evidence type="ECO:0000256" key="8">
    <source>
        <dbReference type="ARBA" id="ARBA00023136"/>
    </source>
</evidence>
<evidence type="ECO:0000256" key="6">
    <source>
        <dbReference type="ARBA" id="ARBA00022989"/>
    </source>
</evidence>
<evidence type="ECO:0000313" key="11">
    <source>
        <dbReference type="Proteomes" id="UP000049455"/>
    </source>
</evidence>
<accession>A0A0M7BCH7</accession>
<evidence type="ECO:0000256" key="7">
    <source>
        <dbReference type="ARBA" id="ARBA00023065"/>
    </source>
</evidence>
<keyword evidence="11" id="KW-1185">Reference proteome</keyword>
<dbReference type="GO" id="GO:0008324">
    <property type="term" value="F:monoatomic cation transmembrane transporter activity"/>
    <property type="evidence" value="ECO:0007669"/>
    <property type="project" value="InterPro"/>
</dbReference>
<evidence type="ECO:0000256" key="4">
    <source>
        <dbReference type="ARBA" id="ARBA00022475"/>
    </source>
</evidence>
<comment type="subcellular location">
    <subcellularLocation>
        <location evidence="1">Cell membrane</location>
        <topology evidence="1">Multi-pass membrane protein</topology>
    </subcellularLocation>
</comment>